<dbReference type="Proteomes" id="UP001189619">
    <property type="component" value="Chromosome"/>
</dbReference>
<keyword evidence="1" id="KW-0378">Hydrolase</keyword>
<dbReference type="KEGG" id="bayd:BSPP4475_01575"/>
<reference evidence="1" key="1">
    <citation type="submission" date="2023-07" db="EMBL/GenBank/DDBJ databases">
        <authorList>
            <person name="Ivanov I."/>
            <person name="Teneva D."/>
            <person name="Stoikov I."/>
        </authorList>
    </citation>
    <scope>NUCLEOTIDE SEQUENCE</scope>
    <source>
        <strain evidence="1">4475</strain>
    </source>
</reference>
<protein>
    <submittedName>
        <fullName evidence="1">HNH endonuclease</fullName>
    </submittedName>
</protein>
<dbReference type="GO" id="GO:0004519">
    <property type="term" value="F:endonuclease activity"/>
    <property type="evidence" value="ECO:0007669"/>
    <property type="project" value="UniProtKB-KW"/>
</dbReference>
<keyword evidence="1" id="KW-0540">Nuclease</keyword>
<organism evidence="1 2">
    <name type="scientific">Brevibacillus aydinogluensis</name>
    <dbReference type="NCBI Taxonomy" id="927786"/>
    <lineage>
        <taxon>Bacteria</taxon>
        <taxon>Bacillati</taxon>
        <taxon>Bacillota</taxon>
        <taxon>Bacilli</taxon>
        <taxon>Bacillales</taxon>
        <taxon>Paenibacillaceae</taxon>
        <taxon>Brevibacillus</taxon>
    </lineage>
</organism>
<dbReference type="RefSeq" id="WP_304414963.1">
    <property type="nucleotide sequence ID" value="NZ_OY569118.1"/>
</dbReference>
<evidence type="ECO:0000313" key="2">
    <source>
        <dbReference type="Proteomes" id="UP001189619"/>
    </source>
</evidence>
<gene>
    <name evidence="1" type="ORF">BSPP4475_01575</name>
</gene>
<sequence length="325" mass="37721">MNNVILQPAANGDAKQHYIDTIVNPVELSRIARYLEDEHVQKLKEIYPDQAIPTWGVTPGTTNGNIPKWNRIQTGDITLFSGNGGIFSSAITTYKVRSKELALDLWGTDPKGQTWEYVYFLDEVKQQRISYLDFNRVVGYKDNFIIQGFSILDQEKSIRVIEAFDLQSDTHFPEIPFEEYEKAIKDFDPNKPLDAQGKVMIRTEQSFLRKVLFGNKKIATCGICGHEYPTSFLVAAHIKKRSKCTPEEKLDFRNIVMPMCKFGCDDLYEKGYITVFEGKIITNNKKIVSPSLKNYLDQLKGKECSFWNENRMKYFEWHYNYHLFE</sequence>
<name>A0AA48M4A5_9BACL</name>
<evidence type="ECO:0000313" key="1">
    <source>
        <dbReference type="EMBL" id="CAJ1001015.1"/>
    </source>
</evidence>
<dbReference type="AlphaFoldDB" id="A0AA48M4A5"/>
<dbReference type="EMBL" id="OY569118">
    <property type="protein sequence ID" value="CAJ1001015.1"/>
    <property type="molecule type" value="Genomic_DNA"/>
</dbReference>
<keyword evidence="2" id="KW-1185">Reference proteome</keyword>
<keyword evidence="1" id="KW-0255">Endonuclease</keyword>
<accession>A0AA48M4A5</accession>
<proteinExistence type="predicted"/>